<dbReference type="Gene3D" id="3.40.50.300">
    <property type="entry name" value="P-loop containing nucleotide triphosphate hydrolases"/>
    <property type="match status" value="1"/>
</dbReference>
<evidence type="ECO:0000256" key="8">
    <source>
        <dbReference type="ARBA" id="ARBA00034006"/>
    </source>
</evidence>
<organism evidence="10 11">
    <name type="scientific">Sumerlaea chitinivorans</name>
    <dbReference type="NCBI Taxonomy" id="2250252"/>
    <lineage>
        <taxon>Bacteria</taxon>
        <taxon>Candidatus Sumerlaeota</taxon>
        <taxon>Candidatus Sumerlaeia</taxon>
        <taxon>Candidatus Sumerlaeales</taxon>
        <taxon>Candidatus Sumerlaeaceae</taxon>
        <taxon>Candidatus Sumerlaea</taxon>
    </lineage>
</organism>
<dbReference type="InterPro" id="IPR027417">
    <property type="entry name" value="P-loop_NTPase"/>
</dbReference>
<dbReference type="GO" id="GO:0008564">
    <property type="term" value="F:protein-exporting ATPase activity"/>
    <property type="evidence" value="ECO:0007669"/>
    <property type="project" value="UniProtKB-EC"/>
</dbReference>
<keyword evidence="5" id="KW-0653">Protein transport</keyword>
<dbReference type="SUPFAM" id="SSF52540">
    <property type="entry name" value="P-loop containing nucleoside triphosphate hydrolases"/>
    <property type="match status" value="1"/>
</dbReference>
<dbReference type="InterPro" id="IPR007831">
    <property type="entry name" value="T2SS_GspE_N"/>
</dbReference>
<dbReference type="SUPFAM" id="SSF160246">
    <property type="entry name" value="EspE N-terminal domain-like"/>
    <property type="match status" value="1"/>
</dbReference>
<evidence type="ECO:0000256" key="1">
    <source>
        <dbReference type="ARBA" id="ARBA00006611"/>
    </source>
</evidence>
<comment type="similarity">
    <text evidence="1">Belongs to the GSP E family.</text>
</comment>
<dbReference type="Pfam" id="PF00437">
    <property type="entry name" value="T2SSE"/>
    <property type="match status" value="1"/>
</dbReference>
<gene>
    <name evidence="10" type="ORF">BRCON_1635</name>
</gene>
<dbReference type="InterPro" id="IPR003593">
    <property type="entry name" value="AAA+_ATPase"/>
</dbReference>
<dbReference type="CDD" id="cd01129">
    <property type="entry name" value="PulE-GspE-like"/>
    <property type="match status" value="1"/>
</dbReference>
<dbReference type="FunFam" id="3.30.450.90:FF:000001">
    <property type="entry name" value="Type II secretion system ATPase GspE"/>
    <property type="match status" value="1"/>
</dbReference>
<dbReference type="FunFam" id="3.30.300.160:FF:000002">
    <property type="entry name" value="Type II secretion system protein E"/>
    <property type="match status" value="1"/>
</dbReference>
<sequence length="574" mass="64547">MFNSDRQLGQILVMQGKLDADDLELALREHHKTGERLDSILLKMGLASEEDVLRALAEQLQLPFVRLSEHTIPKDVIEKIPAKLVSHYHLVPIEQTNGTLRVAVSDPLDIHTLDDLRMILKVEVEPVVATYKDIEDAIKRYYGIGAATVEELMEESGGETTIEVDRTIEDIDEMAEDASIVRFVNQIIAEAIADRATDIHVEPFEQELRIRYRIDGMLYEAAIPPSIKRFQSAIISRIKIMADMNIAERRLPQDGKIKVKVQEKDFDLRVSTLPTPYGESISIRILSRESELVSLDKLGLDEYHLKILRRMIQKPHGIIFVTGPTGSGKSTTLYAALREINTIDKKILTVEDPIEYRIPGVTQVQVNPQIDLTFARVLRTMLRQDPDVIMVGETRDPETAQAAIRAALTGHLVFSTLHTNDAAGAVSRLLDMGIEPFLVASSVEGLIAQRLVRVLCPDCKVPYTPTPEVLARLKVNRLDVTDATLMRPAGCERCRYTGFRGRTAIYEIIKVTEDLKQMIVARRPSNEIKQQAIANGMRTIREDGWLKVRAGLTTIDEVLRVTMEDEFGGVTYDD</sequence>
<evidence type="ECO:0000256" key="6">
    <source>
        <dbReference type="ARBA" id="ARBA00022967"/>
    </source>
</evidence>
<evidence type="ECO:0000259" key="9">
    <source>
        <dbReference type="SMART" id="SM00382"/>
    </source>
</evidence>
<dbReference type="GO" id="GO:0015627">
    <property type="term" value="C:type II protein secretion system complex"/>
    <property type="evidence" value="ECO:0007669"/>
    <property type="project" value="InterPro"/>
</dbReference>
<protein>
    <recommendedName>
        <fullName evidence="7">protein-secreting ATPase</fullName>
        <ecNumber evidence="7">7.4.2.8</ecNumber>
    </recommendedName>
</protein>
<name>A0A2Z4Y6T1_SUMC1</name>
<dbReference type="InterPro" id="IPR037257">
    <property type="entry name" value="T2SS_E_N_sf"/>
</dbReference>
<proteinExistence type="inferred from homology"/>
<evidence type="ECO:0000256" key="4">
    <source>
        <dbReference type="ARBA" id="ARBA00022840"/>
    </source>
</evidence>
<keyword evidence="6" id="KW-1278">Translocase</keyword>
<dbReference type="GO" id="GO:0005886">
    <property type="term" value="C:plasma membrane"/>
    <property type="evidence" value="ECO:0007669"/>
    <property type="project" value="TreeGrafter"/>
</dbReference>
<dbReference type="GO" id="GO:0015628">
    <property type="term" value="P:protein secretion by the type II secretion system"/>
    <property type="evidence" value="ECO:0007669"/>
    <property type="project" value="InterPro"/>
</dbReference>
<evidence type="ECO:0000256" key="2">
    <source>
        <dbReference type="ARBA" id="ARBA00022448"/>
    </source>
</evidence>
<dbReference type="FunFam" id="3.40.50.300:FF:000398">
    <property type="entry name" value="Type IV pilus assembly ATPase PilB"/>
    <property type="match status" value="1"/>
</dbReference>
<dbReference type="Gene3D" id="3.30.450.90">
    <property type="match status" value="1"/>
</dbReference>
<keyword evidence="3" id="KW-0547">Nucleotide-binding</keyword>
<dbReference type="KEGG" id="schv:BRCON_1635"/>
<keyword evidence="2" id="KW-0813">Transport</keyword>
<keyword evidence="4" id="KW-0067">ATP-binding</keyword>
<dbReference type="Proteomes" id="UP000262583">
    <property type="component" value="Chromosome"/>
</dbReference>
<evidence type="ECO:0000313" key="10">
    <source>
        <dbReference type="EMBL" id="AXA36412.1"/>
    </source>
</evidence>
<dbReference type="GO" id="GO:0016887">
    <property type="term" value="F:ATP hydrolysis activity"/>
    <property type="evidence" value="ECO:0007669"/>
    <property type="project" value="TreeGrafter"/>
</dbReference>
<dbReference type="Gene3D" id="3.30.300.160">
    <property type="entry name" value="Type II secretion system, protein E, N-terminal domain"/>
    <property type="match status" value="1"/>
</dbReference>
<dbReference type="EMBL" id="CP030759">
    <property type="protein sequence ID" value="AXA36412.1"/>
    <property type="molecule type" value="Genomic_DNA"/>
</dbReference>
<dbReference type="EC" id="7.4.2.8" evidence="7"/>
<dbReference type="PANTHER" id="PTHR30258:SF2">
    <property type="entry name" value="COMG OPERON PROTEIN 1"/>
    <property type="match status" value="1"/>
</dbReference>
<dbReference type="SMART" id="SM00382">
    <property type="entry name" value="AAA"/>
    <property type="match status" value="1"/>
</dbReference>
<accession>A0A2Z4Y6T1</accession>
<comment type="catalytic activity">
    <reaction evidence="8">
        <text>ATP + H2O + cellular proteinSide 1 = ADP + phosphate + cellular proteinSide 2.</text>
        <dbReference type="EC" id="7.4.2.8"/>
    </reaction>
</comment>
<evidence type="ECO:0000256" key="7">
    <source>
        <dbReference type="ARBA" id="ARBA00024382"/>
    </source>
</evidence>
<dbReference type="AlphaFoldDB" id="A0A2Z4Y6T1"/>
<dbReference type="InterPro" id="IPR013369">
    <property type="entry name" value="T2SS_GspE"/>
</dbReference>
<evidence type="ECO:0000256" key="3">
    <source>
        <dbReference type="ARBA" id="ARBA00022741"/>
    </source>
</evidence>
<dbReference type="GO" id="GO:0005524">
    <property type="term" value="F:ATP binding"/>
    <property type="evidence" value="ECO:0007669"/>
    <property type="project" value="UniProtKB-KW"/>
</dbReference>
<dbReference type="Gene3D" id="1.10.40.70">
    <property type="match status" value="1"/>
</dbReference>
<dbReference type="Pfam" id="PF05157">
    <property type="entry name" value="MshEN"/>
    <property type="match status" value="1"/>
</dbReference>
<feature type="domain" description="AAA+ ATPase" evidence="9">
    <location>
        <begin position="315"/>
        <end position="436"/>
    </location>
</feature>
<dbReference type="PANTHER" id="PTHR30258">
    <property type="entry name" value="TYPE II SECRETION SYSTEM PROTEIN GSPE-RELATED"/>
    <property type="match status" value="1"/>
</dbReference>
<dbReference type="InterPro" id="IPR001482">
    <property type="entry name" value="T2SS/T4SS_dom"/>
</dbReference>
<dbReference type="NCBIfam" id="TIGR02533">
    <property type="entry name" value="type_II_gspE"/>
    <property type="match status" value="1"/>
</dbReference>
<evidence type="ECO:0000256" key="5">
    <source>
        <dbReference type="ARBA" id="ARBA00022927"/>
    </source>
</evidence>
<evidence type="ECO:0000313" key="11">
    <source>
        <dbReference type="Proteomes" id="UP000262583"/>
    </source>
</evidence>
<reference evidence="10 11" key="1">
    <citation type="submission" date="2018-05" db="EMBL/GenBank/DDBJ databases">
        <title>A metagenomic window into the 2 km-deep terrestrial subsurface aquifer revealed taxonomically and functionally diverse microbial community comprising novel uncultured bacterial lineages.</title>
        <authorList>
            <person name="Kadnikov V.V."/>
            <person name="Mardanov A.V."/>
            <person name="Beletsky A.V."/>
            <person name="Banks D."/>
            <person name="Pimenov N.V."/>
            <person name="Frank Y.A."/>
            <person name="Karnachuk O.V."/>
            <person name="Ravin N.V."/>
        </authorList>
    </citation>
    <scope>NUCLEOTIDE SEQUENCE [LARGE SCALE GENOMIC DNA]</scope>
    <source>
        <strain evidence="10">BY</strain>
    </source>
</reference>